<dbReference type="EMBL" id="JAPDPJ010000005">
    <property type="protein sequence ID" value="MCW3785694.1"/>
    <property type="molecule type" value="Genomic_DNA"/>
</dbReference>
<dbReference type="Pfam" id="PF00877">
    <property type="entry name" value="NLPC_P60"/>
    <property type="match status" value="1"/>
</dbReference>
<name>A0AAE3M2Q0_9BACT</name>
<dbReference type="InterPro" id="IPR051202">
    <property type="entry name" value="Peptidase_C40"/>
</dbReference>
<dbReference type="PANTHER" id="PTHR47053">
    <property type="entry name" value="MUREIN DD-ENDOPEPTIDASE MEPH-RELATED"/>
    <property type="match status" value="1"/>
</dbReference>
<evidence type="ECO:0000259" key="6">
    <source>
        <dbReference type="PROSITE" id="PS51935"/>
    </source>
</evidence>
<comment type="similarity">
    <text evidence="1">Belongs to the peptidase C40 family.</text>
</comment>
<dbReference type="Proteomes" id="UP001209229">
    <property type="component" value="Unassembled WGS sequence"/>
</dbReference>
<accession>A0AAE3M2Q0</accession>
<dbReference type="RefSeq" id="WP_301189266.1">
    <property type="nucleotide sequence ID" value="NZ_JAPDPJ010000005.1"/>
</dbReference>
<organism evidence="7 8">
    <name type="scientific">Plebeiibacterium sediminum</name>
    <dbReference type="NCBI Taxonomy" id="2992112"/>
    <lineage>
        <taxon>Bacteria</taxon>
        <taxon>Pseudomonadati</taxon>
        <taxon>Bacteroidota</taxon>
        <taxon>Bacteroidia</taxon>
        <taxon>Marinilabiliales</taxon>
        <taxon>Marinilabiliaceae</taxon>
        <taxon>Plebeiibacterium</taxon>
    </lineage>
</organism>
<evidence type="ECO:0000259" key="5">
    <source>
        <dbReference type="PROSITE" id="PS51781"/>
    </source>
</evidence>
<keyword evidence="3" id="KW-0378">Hydrolase</keyword>
<keyword evidence="2" id="KW-0645">Protease</keyword>
<evidence type="ECO:0000256" key="1">
    <source>
        <dbReference type="ARBA" id="ARBA00007074"/>
    </source>
</evidence>
<dbReference type="PROSITE" id="PS51935">
    <property type="entry name" value="NLPC_P60"/>
    <property type="match status" value="1"/>
</dbReference>
<dbReference type="PANTHER" id="PTHR47053:SF1">
    <property type="entry name" value="MUREIN DD-ENDOPEPTIDASE MEPH-RELATED"/>
    <property type="match status" value="1"/>
</dbReference>
<evidence type="ECO:0000313" key="8">
    <source>
        <dbReference type="Proteomes" id="UP001209229"/>
    </source>
</evidence>
<dbReference type="AlphaFoldDB" id="A0AAE3M2Q0"/>
<dbReference type="SUPFAM" id="SSF54001">
    <property type="entry name" value="Cysteine proteinases"/>
    <property type="match status" value="1"/>
</dbReference>
<evidence type="ECO:0000256" key="4">
    <source>
        <dbReference type="ARBA" id="ARBA00022807"/>
    </source>
</evidence>
<comment type="caution">
    <text evidence="7">The sequence shown here is derived from an EMBL/GenBank/DDBJ whole genome shotgun (WGS) entry which is preliminary data.</text>
</comment>
<dbReference type="Gene3D" id="2.30.30.40">
    <property type="entry name" value="SH3 Domains"/>
    <property type="match status" value="1"/>
</dbReference>
<evidence type="ECO:0000256" key="3">
    <source>
        <dbReference type="ARBA" id="ARBA00022801"/>
    </source>
</evidence>
<evidence type="ECO:0000313" key="7">
    <source>
        <dbReference type="EMBL" id="MCW3785694.1"/>
    </source>
</evidence>
<sequence>MIGSISVYSFIPVRREPSEKSELVTQILFGETFVVTEKTEKWAKIKMDFDGYEGWIDAKLVFSVAPTEYELWKSANAWMVPTPKIKIVQDGSSAPMVIPAGSRIVFNGHEMNSFSIGKNEYFISGPVPNNKEVSIREVATSLLHTPYLWGGRSYFGIDCSGFSQIVFKINGYWLPRDAYQQIELGNNVSFVEEAKIGDLAFFDDEEGNIVHVGVCLGKGQIIHSYGEVRIDHLDHQGIFNKEINKYSHKLRVIKRIIPE</sequence>
<dbReference type="GO" id="GO:0006508">
    <property type="term" value="P:proteolysis"/>
    <property type="evidence" value="ECO:0007669"/>
    <property type="project" value="UniProtKB-KW"/>
</dbReference>
<dbReference type="PROSITE" id="PS51781">
    <property type="entry name" value="SH3B"/>
    <property type="match status" value="1"/>
</dbReference>
<evidence type="ECO:0000256" key="2">
    <source>
        <dbReference type="ARBA" id="ARBA00022670"/>
    </source>
</evidence>
<keyword evidence="4" id="KW-0788">Thiol protease</keyword>
<proteinExistence type="inferred from homology"/>
<protein>
    <submittedName>
        <fullName evidence="7">C40 family peptidase</fullName>
    </submittedName>
</protein>
<feature type="domain" description="SH3b" evidence="5">
    <location>
        <begin position="1"/>
        <end position="65"/>
    </location>
</feature>
<dbReference type="InterPro" id="IPR003646">
    <property type="entry name" value="SH3-like_bac-type"/>
</dbReference>
<keyword evidence="8" id="KW-1185">Reference proteome</keyword>
<reference evidence="7" key="1">
    <citation type="submission" date="2022-10" db="EMBL/GenBank/DDBJ databases">
        <authorList>
            <person name="Yu W.X."/>
        </authorList>
    </citation>
    <scope>NUCLEOTIDE SEQUENCE</scope>
    <source>
        <strain evidence="7">AAT</strain>
    </source>
</reference>
<dbReference type="Pfam" id="PF18348">
    <property type="entry name" value="SH3_16"/>
    <property type="match status" value="1"/>
</dbReference>
<dbReference type="GO" id="GO:0008234">
    <property type="term" value="F:cysteine-type peptidase activity"/>
    <property type="evidence" value="ECO:0007669"/>
    <property type="project" value="UniProtKB-KW"/>
</dbReference>
<dbReference type="Gene3D" id="3.90.1720.10">
    <property type="entry name" value="endopeptidase domain like (from Nostoc punctiforme)"/>
    <property type="match status" value="1"/>
</dbReference>
<dbReference type="InterPro" id="IPR038765">
    <property type="entry name" value="Papain-like_cys_pep_sf"/>
</dbReference>
<gene>
    <name evidence="7" type="ORF">OM075_04410</name>
</gene>
<feature type="domain" description="NlpC/P60" evidence="6">
    <location>
        <begin position="128"/>
        <end position="257"/>
    </location>
</feature>
<dbReference type="InterPro" id="IPR000064">
    <property type="entry name" value="NLP_P60_dom"/>
</dbReference>
<dbReference type="InterPro" id="IPR041382">
    <property type="entry name" value="SH3_16"/>
</dbReference>